<accession>A0A444VJH4</accession>
<keyword evidence="2" id="KW-1185">Reference proteome</keyword>
<gene>
    <name evidence="1" type="ORF">DN53_17610</name>
</gene>
<name>A0A444VJH4_9FLAO</name>
<organism evidence="1 2">
    <name type="scientific">Flagellimonas olearia</name>
    <dbReference type="NCBI Taxonomy" id="552546"/>
    <lineage>
        <taxon>Bacteria</taxon>
        <taxon>Pseudomonadati</taxon>
        <taxon>Bacteroidota</taxon>
        <taxon>Flavobacteriia</taxon>
        <taxon>Flavobacteriales</taxon>
        <taxon>Flavobacteriaceae</taxon>
        <taxon>Flagellimonas</taxon>
    </lineage>
</organism>
<protein>
    <submittedName>
        <fullName evidence="1">Uncharacterized protein</fullName>
    </submittedName>
</protein>
<proteinExistence type="predicted"/>
<reference evidence="1 2" key="1">
    <citation type="submission" date="2014-04" db="EMBL/GenBank/DDBJ databases">
        <title>Whole genome of Muricauda olearia.</title>
        <authorList>
            <person name="Zhang X.-H."/>
            <person name="Tang K."/>
        </authorList>
    </citation>
    <scope>NUCLEOTIDE SEQUENCE [LARGE SCALE GENOMIC DNA]</scope>
    <source>
        <strain evidence="1 2">Th120</strain>
    </source>
</reference>
<dbReference type="AlphaFoldDB" id="A0A444VJH4"/>
<evidence type="ECO:0000313" key="1">
    <source>
        <dbReference type="EMBL" id="RYC50927.1"/>
    </source>
</evidence>
<comment type="caution">
    <text evidence="1">The sequence shown here is derived from an EMBL/GenBank/DDBJ whole genome shotgun (WGS) entry which is preliminary data.</text>
</comment>
<dbReference type="Proteomes" id="UP000290261">
    <property type="component" value="Unassembled WGS sequence"/>
</dbReference>
<dbReference type="RefSeq" id="WP_129655353.1">
    <property type="nucleotide sequence ID" value="NZ_ML142912.1"/>
</dbReference>
<dbReference type="EMBL" id="JJMP01000008">
    <property type="protein sequence ID" value="RYC50927.1"/>
    <property type="molecule type" value="Genomic_DNA"/>
</dbReference>
<sequence>MANKSKNNRQSLHQAVVARHVFSQNGTVFLRSAQNLEMSEWSAINFYWMPVLKLERELGS</sequence>
<evidence type="ECO:0000313" key="2">
    <source>
        <dbReference type="Proteomes" id="UP000290261"/>
    </source>
</evidence>